<dbReference type="SMART" id="SM00060">
    <property type="entry name" value="FN3"/>
    <property type="match status" value="1"/>
</dbReference>
<dbReference type="Proteomes" id="UP001500298">
    <property type="component" value="Unassembled WGS sequence"/>
</dbReference>
<dbReference type="Pfam" id="PF13620">
    <property type="entry name" value="CarboxypepD_reg"/>
    <property type="match status" value="1"/>
</dbReference>
<feature type="signal peptide" evidence="5">
    <location>
        <begin position="1"/>
        <end position="20"/>
    </location>
</feature>
<evidence type="ECO:0000256" key="2">
    <source>
        <dbReference type="ARBA" id="ARBA00011901"/>
    </source>
</evidence>
<dbReference type="EC" id="3.5.1.28" evidence="2"/>
<evidence type="ECO:0000259" key="6">
    <source>
        <dbReference type="PROSITE" id="PS50853"/>
    </source>
</evidence>
<dbReference type="InterPro" id="IPR050695">
    <property type="entry name" value="N-acetylmuramoyl_amidase_3"/>
</dbReference>
<dbReference type="SMART" id="SM00646">
    <property type="entry name" value="Ami_3"/>
    <property type="match status" value="1"/>
</dbReference>
<dbReference type="EMBL" id="BAABJX010000036">
    <property type="protein sequence ID" value="GAA4838499.1"/>
    <property type="molecule type" value="Genomic_DNA"/>
</dbReference>
<keyword evidence="3" id="KW-0378">Hydrolase</keyword>
<comment type="caution">
    <text evidence="7">The sequence shown here is derived from an EMBL/GenBank/DDBJ whole genome shotgun (WGS) entry which is preliminary data.</text>
</comment>
<dbReference type="RefSeq" id="WP_345372247.1">
    <property type="nucleotide sequence ID" value="NZ_BAABJX010000036.1"/>
</dbReference>
<gene>
    <name evidence="7" type="ORF">GCM10023331_24650</name>
</gene>
<accession>A0ABP9DBC3</accession>
<comment type="catalytic activity">
    <reaction evidence="1">
        <text>Hydrolyzes the link between N-acetylmuramoyl residues and L-amino acid residues in certain cell-wall glycopeptides.</text>
        <dbReference type="EC" id="3.5.1.28"/>
    </reaction>
</comment>
<evidence type="ECO:0000313" key="8">
    <source>
        <dbReference type="Proteomes" id="UP001500298"/>
    </source>
</evidence>
<dbReference type="CDD" id="cd00063">
    <property type="entry name" value="FN3"/>
    <property type="match status" value="1"/>
</dbReference>
<dbReference type="NCBIfam" id="TIGR04183">
    <property type="entry name" value="Por_Secre_tail"/>
    <property type="match status" value="1"/>
</dbReference>
<evidence type="ECO:0000313" key="7">
    <source>
        <dbReference type="EMBL" id="GAA4838499.1"/>
    </source>
</evidence>
<feature type="compositionally biased region" description="Basic and acidic residues" evidence="4">
    <location>
        <begin position="85"/>
        <end position="101"/>
    </location>
</feature>
<proteinExistence type="predicted"/>
<dbReference type="Gene3D" id="2.60.40.1120">
    <property type="entry name" value="Carboxypeptidase-like, regulatory domain"/>
    <property type="match status" value="1"/>
</dbReference>
<keyword evidence="5" id="KW-0732">Signal</keyword>
<evidence type="ECO:0000256" key="1">
    <source>
        <dbReference type="ARBA" id="ARBA00001561"/>
    </source>
</evidence>
<protein>
    <recommendedName>
        <fullName evidence="2">N-acetylmuramoyl-L-alanine amidase</fullName>
        <ecNumber evidence="2">3.5.1.28</ecNumber>
    </recommendedName>
</protein>
<dbReference type="InterPro" id="IPR026444">
    <property type="entry name" value="Secre_tail"/>
</dbReference>
<dbReference type="Pfam" id="PF01520">
    <property type="entry name" value="Amidase_3"/>
    <property type="match status" value="1"/>
</dbReference>
<reference evidence="8" key="1">
    <citation type="journal article" date="2019" name="Int. J. Syst. Evol. Microbiol.">
        <title>The Global Catalogue of Microorganisms (GCM) 10K type strain sequencing project: providing services to taxonomists for standard genome sequencing and annotation.</title>
        <authorList>
            <consortium name="The Broad Institute Genomics Platform"/>
            <consortium name="The Broad Institute Genome Sequencing Center for Infectious Disease"/>
            <person name="Wu L."/>
            <person name="Ma J."/>
        </authorList>
    </citation>
    <scope>NUCLEOTIDE SEQUENCE [LARGE SCALE GENOMIC DNA]</scope>
    <source>
        <strain evidence="8">JCM 18326</strain>
    </source>
</reference>
<sequence>MKKLYTTFLMVLCTGILALAQVPADIPQLLEGKKIAIDPGHGGEDSDDRRIDLGNGYIYWEAAGTWKVGNLTNDLLQALGATTKMTRDTNDPNSPDRDPGLSERVAVANAFGADYMHSIHTNAANAKANYTLLLYRGEGDYVAYNEAKYMGGILAKKFHETWFTTDYYNRADKDFLPYHLGVLGGTNMPATLSEGAFHDVPAEGRRMMNDGYSKAAAWAIAKSFMEYFDVGTLPYGEVGGIIRNQNNDPINGVTVTLNAGLADEKVVQTDDIDNGIFFFDWLTPGEYTLTFEKEGVTTITETVTVTEGNYSREIYKTFDENAPINPPSAPTVHYVISPTGGSSLEVKWAAVQHPSLLGYRVYYATDDELSDWKLAADEQTIDATQTSVSIVDESEFKEVPADGAYHFKVVAVVDAGKGETLEGASADIYSRSSGAASEEKVLIVDGFNRQASYQESTHSFATQYFNAIRDSKDANVSTTHNSLVEKGQIDLNDYTTVFWFLGDESTADQTFSTSEQAKVKAFLQAGGNLLVSGSEVGWDLFEKGTESDQEFYTNYLKANFVDDGSIDYTPAKGVDETIFGGLTVEFGKTYTEDYPDAISSNGGANILQYASPGKFAGVAYSGIFDSNKDTASVVYIAFPLETAVQAEHTALTDVIMDYFQTKQEVIVSAIEEKLIALQSLKVYPNPVSDYASVAFTLKEGAEVTLSVYDLKGQRVQQKVQRLSTGEHTIALSTTDLRKGVYVLQLKVGEQEAMQTRFIK</sequence>
<dbReference type="Pfam" id="PF18962">
    <property type="entry name" value="Por_Secre_tail"/>
    <property type="match status" value="1"/>
</dbReference>
<dbReference type="InterPro" id="IPR013783">
    <property type="entry name" value="Ig-like_fold"/>
</dbReference>
<dbReference type="PANTHER" id="PTHR30404">
    <property type="entry name" value="N-ACETYLMURAMOYL-L-ALANINE AMIDASE"/>
    <property type="match status" value="1"/>
</dbReference>
<dbReference type="PROSITE" id="PS50853">
    <property type="entry name" value="FN3"/>
    <property type="match status" value="1"/>
</dbReference>
<name>A0ABP9DBC3_9BACT</name>
<feature type="region of interest" description="Disordered" evidence="4">
    <location>
        <begin position="83"/>
        <end position="102"/>
    </location>
</feature>
<dbReference type="InterPro" id="IPR002508">
    <property type="entry name" value="MurNAc-LAA_cat"/>
</dbReference>
<feature type="chain" id="PRO_5045635552" description="N-acetylmuramoyl-L-alanine amidase" evidence="5">
    <location>
        <begin position="21"/>
        <end position="759"/>
    </location>
</feature>
<dbReference type="CDD" id="cd02696">
    <property type="entry name" value="MurNAc-LAA"/>
    <property type="match status" value="1"/>
</dbReference>
<evidence type="ECO:0000256" key="3">
    <source>
        <dbReference type="ARBA" id="ARBA00022801"/>
    </source>
</evidence>
<dbReference type="InterPro" id="IPR013784">
    <property type="entry name" value="Carb-bd-like_fold"/>
</dbReference>
<dbReference type="SUPFAM" id="SSF49452">
    <property type="entry name" value="Starch-binding domain-like"/>
    <property type="match status" value="1"/>
</dbReference>
<dbReference type="SUPFAM" id="SSF53187">
    <property type="entry name" value="Zn-dependent exopeptidases"/>
    <property type="match status" value="1"/>
</dbReference>
<dbReference type="SUPFAM" id="SSF49265">
    <property type="entry name" value="Fibronectin type III"/>
    <property type="match status" value="1"/>
</dbReference>
<organism evidence="7 8">
    <name type="scientific">Algivirga pacifica</name>
    <dbReference type="NCBI Taxonomy" id="1162670"/>
    <lineage>
        <taxon>Bacteria</taxon>
        <taxon>Pseudomonadati</taxon>
        <taxon>Bacteroidota</taxon>
        <taxon>Cytophagia</taxon>
        <taxon>Cytophagales</taxon>
        <taxon>Flammeovirgaceae</taxon>
        <taxon>Algivirga</taxon>
    </lineage>
</organism>
<feature type="domain" description="Fibronectin type-III" evidence="6">
    <location>
        <begin position="326"/>
        <end position="431"/>
    </location>
</feature>
<evidence type="ECO:0000256" key="4">
    <source>
        <dbReference type="SAM" id="MobiDB-lite"/>
    </source>
</evidence>
<dbReference type="Gene3D" id="3.40.630.40">
    <property type="entry name" value="Zn-dependent exopeptidases"/>
    <property type="match status" value="1"/>
</dbReference>
<dbReference type="InterPro" id="IPR036116">
    <property type="entry name" value="FN3_sf"/>
</dbReference>
<evidence type="ECO:0000256" key="5">
    <source>
        <dbReference type="SAM" id="SignalP"/>
    </source>
</evidence>
<dbReference type="InterPro" id="IPR003961">
    <property type="entry name" value="FN3_dom"/>
</dbReference>
<dbReference type="PANTHER" id="PTHR30404:SF0">
    <property type="entry name" value="N-ACETYLMURAMOYL-L-ALANINE AMIDASE AMIC"/>
    <property type="match status" value="1"/>
</dbReference>
<dbReference type="Gene3D" id="2.60.40.10">
    <property type="entry name" value="Immunoglobulins"/>
    <property type="match status" value="1"/>
</dbReference>
<keyword evidence="8" id="KW-1185">Reference proteome</keyword>